<evidence type="ECO:0000313" key="5">
    <source>
        <dbReference type="EMBL" id="ASP49643.1"/>
    </source>
</evidence>
<proteinExistence type="predicted"/>
<dbReference type="EMBL" id="CP020465">
    <property type="protein sequence ID" value="ASP49643.1"/>
    <property type="molecule type" value="Genomic_DNA"/>
</dbReference>
<dbReference type="Pfam" id="PF12802">
    <property type="entry name" value="MarR_2"/>
    <property type="match status" value="1"/>
</dbReference>
<evidence type="ECO:0000256" key="2">
    <source>
        <dbReference type="ARBA" id="ARBA00023125"/>
    </source>
</evidence>
<protein>
    <submittedName>
        <fullName evidence="5">MarR family transcriptional regulator</fullName>
    </submittedName>
</protein>
<dbReference type="PANTHER" id="PTHR42756:SF1">
    <property type="entry name" value="TRANSCRIPTIONAL REPRESSOR OF EMRAB OPERON"/>
    <property type="match status" value="1"/>
</dbReference>
<dbReference type="Proteomes" id="UP000202259">
    <property type="component" value="Chromosome"/>
</dbReference>
<evidence type="ECO:0000256" key="1">
    <source>
        <dbReference type="ARBA" id="ARBA00023015"/>
    </source>
</evidence>
<accession>A0A222GDA8</accession>
<keyword evidence="2" id="KW-0238">DNA-binding</keyword>
<dbReference type="PRINTS" id="PR00598">
    <property type="entry name" value="HTHMARR"/>
</dbReference>
<dbReference type="PROSITE" id="PS50995">
    <property type="entry name" value="HTH_MARR_2"/>
    <property type="match status" value="1"/>
</dbReference>
<dbReference type="PANTHER" id="PTHR42756">
    <property type="entry name" value="TRANSCRIPTIONAL REGULATOR, MARR"/>
    <property type="match status" value="1"/>
</dbReference>
<keyword evidence="6" id="KW-1185">Reference proteome</keyword>
<dbReference type="OrthoDB" id="32523at2"/>
<keyword evidence="1" id="KW-0805">Transcription regulation</keyword>
<dbReference type="SUPFAM" id="SSF46785">
    <property type="entry name" value="Winged helix' DNA-binding domain"/>
    <property type="match status" value="1"/>
</dbReference>
<evidence type="ECO:0000313" key="6">
    <source>
        <dbReference type="Proteomes" id="UP000202259"/>
    </source>
</evidence>
<reference evidence="5 6" key="1">
    <citation type="submission" date="2017-08" db="EMBL/GenBank/DDBJ databases">
        <title>Complete genome of Colwellia sp. NB097-1, a psychrophile bacterium ioslated from Bering Sea.</title>
        <authorList>
            <person name="Chen X."/>
        </authorList>
    </citation>
    <scope>NUCLEOTIDE SEQUENCE [LARGE SCALE GENOMIC DNA]</scope>
    <source>
        <strain evidence="5 6">NB097-1</strain>
    </source>
</reference>
<dbReference type="KEGG" id="cber:B5D82_18865"/>
<keyword evidence="3" id="KW-0804">Transcription</keyword>
<gene>
    <name evidence="5" type="ORF">B5D82_18865</name>
</gene>
<dbReference type="Gene3D" id="1.10.10.10">
    <property type="entry name" value="Winged helix-like DNA-binding domain superfamily/Winged helix DNA-binding domain"/>
    <property type="match status" value="1"/>
</dbReference>
<dbReference type="InterPro" id="IPR000835">
    <property type="entry name" value="HTH_MarR-typ"/>
</dbReference>
<dbReference type="InterPro" id="IPR036390">
    <property type="entry name" value="WH_DNA-bd_sf"/>
</dbReference>
<dbReference type="AlphaFoldDB" id="A0A222GDA8"/>
<dbReference type="InterPro" id="IPR036388">
    <property type="entry name" value="WH-like_DNA-bd_sf"/>
</dbReference>
<dbReference type="SMART" id="SM00347">
    <property type="entry name" value="HTH_MARR"/>
    <property type="match status" value="1"/>
</dbReference>
<evidence type="ECO:0000256" key="3">
    <source>
        <dbReference type="ARBA" id="ARBA00023163"/>
    </source>
</evidence>
<feature type="domain" description="HTH marR-type" evidence="4">
    <location>
        <begin position="22"/>
        <end position="157"/>
    </location>
</feature>
<evidence type="ECO:0000259" key="4">
    <source>
        <dbReference type="PROSITE" id="PS50995"/>
    </source>
</evidence>
<sequence>MDEVDKKIEQWAIQMPELDTKPMAITSRVLRISKHMSDELTKSFRDYELTDAGFDVLATLLRVGPPHALSPNQLLEQMLITSGTMTSRIDLLERKKWVKRTVNKNDKRSVTVSLTPEGLSLIEKVIVEHTRSQKALVSCFSPAEQTQFETLLKRYLTQVGY</sequence>
<name>A0A222GDA8_9GAMM</name>
<organism evidence="5 6">
    <name type="scientific">Cognaticolwellia beringensis</name>
    <dbReference type="NCBI Taxonomy" id="1967665"/>
    <lineage>
        <taxon>Bacteria</taxon>
        <taxon>Pseudomonadati</taxon>
        <taxon>Pseudomonadota</taxon>
        <taxon>Gammaproteobacteria</taxon>
        <taxon>Alteromonadales</taxon>
        <taxon>Colwelliaceae</taxon>
        <taxon>Cognaticolwellia</taxon>
    </lineage>
</organism>
<dbReference type="GO" id="GO:0003700">
    <property type="term" value="F:DNA-binding transcription factor activity"/>
    <property type="evidence" value="ECO:0007669"/>
    <property type="project" value="InterPro"/>
</dbReference>
<dbReference type="GO" id="GO:0003677">
    <property type="term" value="F:DNA binding"/>
    <property type="evidence" value="ECO:0007669"/>
    <property type="project" value="UniProtKB-KW"/>
</dbReference>